<dbReference type="PANTHER" id="PTHR22807">
    <property type="entry name" value="NOP2 YEAST -RELATED NOL1/NOP2/FMU SUN DOMAIN-CONTAINING"/>
    <property type="match status" value="1"/>
</dbReference>
<gene>
    <name evidence="6" type="ORF">K9W46_10115</name>
</gene>
<dbReference type="GO" id="GO:0003723">
    <property type="term" value="F:RNA binding"/>
    <property type="evidence" value="ECO:0007669"/>
    <property type="project" value="UniProtKB-KW"/>
</dbReference>
<organism evidence="6">
    <name type="scientific">Candidatus Heimdallarchaeum endolithica</name>
    <dbReference type="NCBI Taxonomy" id="2876572"/>
    <lineage>
        <taxon>Archaea</taxon>
        <taxon>Promethearchaeati</taxon>
        <taxon>Candidatus Heimdallarchaeota</taxon>
        <taxon>Candidatus Heimdallarchaeia (ex Rinke et al. 2021) (nom. nud.)</taxon>
        <taxon>Candidatus Heimdallarchaeales</taxon>
        <taxon>Candidatus Heimdallarchaeaceae</taxon>
        <taxon>Candidatus Heimdallarchaeum</taxon>
    </lineage>
</organism>
<reference evidence="6" key="1">
    <citation type="journal article" date="2022" name="Nat. Microbiol.">
        <title>Unique mobile elements and scalable gene flow at the prokaryote-eukaryote boundary revealed by circularized Asgard archaea genomes.</title>
        <authorList>
            <person name="Wu F."/>
            <person name="Speth D.R."/>
            <person name="Philosof A."/>
            <person name="Cremiere A."/>
            <person name="Narayanan A."/>
            <person name="Barco R.A."/>
            <person name="Connon S.A."/>
            <person name="Amend J.P."/>
            <person name="Antoshechkin I.A."/>
            <person name="Orphan V.J."/>
        </authorList>
    </citation>
    <scope>NUCLEOTIDE SEQUENCE</scope>
    <source>
        <strain evidence="6">PR6</strain>
    </source>
</reference>
<dbReference type="NCBIfam" id="TIGR00451">
    <property type="entry name" value="unchar_dom_2"/>
    <property type="match status" value="1"/>
</dbReference>
<dbReference type="PROSITE" id="PS51686">
    <property type="entry name" value="SAM_MT_RSMB_NOP"/>
    <property type="match status" value="1"/>
</dbReference>
<dbReference type="PROSITE" id="PS50890">
    <property type="entry name" value="PUA"/>
    <property type="match status" value="1"/>
</dbReference>
<dbReference type="PRINTS" id="PR02008">
    <property type="entry name" value="RCMTFAMILY"/>
</dbReference>
<dbReference type="GO" id="GO:0001510">
    <property type="term" value="P:RNA methylation"/>
    <property type="evidence" value="ECO:0007669"/>
    <property type="project" value="InterPro"/>
</dbReference>
<dbReference type="GO" id="GO:0008173">
    <property type="term" value="F:RNA methyltransferase activity"/>
    <property type="evidence" value="ECO:0007669"/>
    <property type="project" value="InterPro"/>
</dbReference>
<protein>
    <submittedName>
        <fullName evidence="6">RsmB/NOP family class I SAM-dependent RNA methyltransferase</fullName>
    </submittedName>
</protein>
<evidence type="ECO:0000256" key="1">
    <source>
        <dbReference type="ARBA" id="ARBA00022603"/>
    </source>
</evidence>
<dbReference type="SMART" id="SM00359">
    <property type="entry name" value="PUA"/>
    <property type="match status" value="1"/>
</dbReference>
<dbReference type="InterPro" id="IPR015947">
    <property type="entry name" value="PUA-like_sf"/>
</dbReference>
<keyword evidence="1 6" id="KW-0489">Methyltransferase</keyword>
<dbReference type="SUPFAM" id="SSF53335">
    <property type="entry name" value="S-adenosyl-L-methionine-dependent methyltransferases"/>
    <property type="match status" value="1"/>
</dbReference>
<keyword evidence="2" id="KW-0808">Transferase</keyword>
<dbReference type="InterPro" id="IPR023267">
    <property type="entry name" value="RCMT"/>
</dbReference>
<evidence type="ECO:0000259" key="5">
    <source>
        <dbReference type="PROSITE" id="PS51686"/>
    </source>
</evidence>
<dbReference type="EMBL" id="CP084167">
    <property type="protein sequence ID" value="UJG42733.1"/>
    <property type="molecule type" value="Genomic_DNA"/>
</dbReference>
<evidence type="ECO:0000256" key="3">
    <source>
        <dbReference type="ARBA" id="ARBA00022691"/>
    </source>
</evidence>
<feature type="domain" description="SAM-dependent MTase RsmB/NOP-type" evidence="5">
    <location>
        <begin position="107"/>
        <end position="392"/>
    </location>
</feature>
<evidence type="ECO:0000256" key="4">
    <source>
        <dbReference type="ARBA" id="ARBA00022884"/>
    </source>
</evidence>
<dbReference type="AlphaFoldDB" id="A0A9Y1FNJ3"/>
<dbReference type="Proteomes" id="UP001200513">
    <property type="component" value="Chromosome"/>
</dbReference>
<evidence type="ECO:0000256" key="2">
    <source>
        <dbReference type="ARBA" id="ARBA00022679"/>
    </source>
</evidence>
<evidence type="ECO:0000313" key="6">
    <source>
        <dbReference type="EMBL" id="UJG42733.1"/>
    </source>
</evidence>
<sequence length="392" mass="45101">MQKTYHQELPIISEELSKYLNDLLGKKLRKKYLKSIITPMEEYTLHIFKNYEKIDIILRNLQNLGYKARINKRFQNLIEVKPKGPFKLIVEEDLKEIVVDNRASEMIYQGSDVFIPGIKRANKVRKNDQVKIVSLEQILVAKAEALMSHNEILSKKRGIAAKNILSPYKVPSLLELQMENEPLFFQSFPAYLTSLNVDPGSEDKILDCCSAPGNKTIHLHELSGGKGKIFAVDRSSNRLQKLNERIEKFKLRNITTLKGNIVEMSKNWQVKFDKILVDPPCTALGLRPRLHISISHKIIKESSRYQKKILKACSKMLKTKGILVYSTCTITKEENEEVIEYIINNSDLKLVEQEFQFGNTYLSQSQIQCGIQRFIPGIDQTVGFFIAKLQKK</sequence>
<proteinExistence type="predicted"/>
<dbReference type="Pfam" id="PF01189">
    <property type="entry name" value="Methyltr_RsmB-F"/>
    <property type="match status" value="1"/>
</dbReference>
<dbReference type="InterPro" id="IPR001678">
    <property type="entry name" value="MeTrfase_RsmB-F_NOP2_dom"/>
</dbReference>
<dbReference type="InterPro" id="IPR029063">
    <property type="entry name" value="SAM-dependent_MTases_sf"/>
</dbReference>
<dbReference type="CDD" id="cd07953">
    <property type="entry name" value="PUA"/>
    <property type="match status" value="1"/>
</dbReference>
<dbReference type="Gene3D" id="2.30.130.10">
    <property type="entry name" value="PUA domain"/>
    <property type="match status" value="1"/>
</dbReference>
<dbReference type="InterPro" id="IPR036974">
    <property type="entry name" value="PUA_sf"/>
</dbReference>
<dbReference type="PANTHER" id="PTHR22807:SF34">
    <property type="entry name" value="TRNA (CYTOSINE(72)-C(5))-METHYLTRANSFERASE NSUN6"/>
    <property type="match status" value="1"/>
</dbReference>
<keyword evidence="3" id="KW-0949">S-adenosyl-L-methionine</keyword>
<dbReference type="InterPro" id="IPR049560">
    <property type="entry name" value="MeTrfase_RsmB-F_NOP2_cat"/>
</dbReference>
<dbReference type="InterPro" id="IPR002478">
    <property type="entry name" value="PUA"/>
</dbReference>
<dbReference type="Pfam" id="PF01472">
    <property type="entry name" value="PUA"/>
    <property type="match status" value="1"/>
</dbReference>
<dbReference type="Gene3D" id="3.40.50.150">
    <property type="entry name" value="Vaccinia Virus protein VP39"/>
    <property type="match status" value="1"/>
</dbReference>
<dbReference type="CDD" id="cd02440">
    <property type="entry name" value="AdoMet_MTases"/>
    <property type="match status" value="1"/>
</dbReference>
<name>A0A9Y1FNJ3_9ARCH</name>
<dbReference type="SUPFAM" id="SSF88697">
    <property type="entry name" value="PUA domain-like"/>
    <property type="match status" value="1"/>
</dbReference>
<accession>A0A9Y1FNJ3</accession>
<keyword evidence="4" id="KW-0694">RNA-binding</keyword>
<dbReference type="InterPro" id="IPR004521">
    <property type="entry name" value="Uncharacterised_CHP00451"/>
</dbReference>